<keyword evidence="3" id="KW-1185">Reference proteome</keyword>
<feature type="region of interest" description="Disordered" evidence="1">
    <location>
        <begin position="107"/>
        <end position="136"/>
    </location>
</feature>
<feature type="compositionally biased region" description="Basic and acidic residues" evidence="1">
    <location>
        <begin position="57"/>
        <end position="78"/>
    </location>
</feature>
<gene>
    <name evidence="2" type="ORF">GCM10017557_14440</name>
</gene>
<accession>A0A7G1P0K3</accession>
<evidence type="ECO:0000313" key="2">
    <source>
        <dbReference type="EMBL" id="BCL26585.1"/>
    </source>
</evidence>
<dbReference type="EMBL" id="AP023440">
    <property type="protein sequence ID" value="BCL26585.1"/>
    <property type="molecule type" value="Genomic_DNA"/>
</dbReference>
<sequence length="136" mass="15169">MTDDLVQRAHWGDLDGQNWAGLVRLSLEAEDEELTARAARPTPDHPAGSGTKWRPATGRDIKSREEQEKDARRFVESRGGRYVLRSPKVISAVPGSFTRWQIRPPSWARSAVTPGPRSEPTRWPATTRCRPSAAPS</sequence>
<dbReference type="Proteomes" id="UP000516444">
    <property type="component" value="Chromosome"/>
</dbReference>
<organism evidence="2 3">
    <name type="scientific">Streptomyces aurantiacus</name>
    <dbReference type="NCBI Taxonomy" id="47760"/>
    <lineage>
        <taxon>Bacteria</taxon>
        <taxon>Bacillati</taxon>
        <taxon>Actinomycetota</taxon>
        <taxon>Actinomycetes</taxon>
        <taxon>Kitasatosporales</taxon>
        <taxon>Streptomycetaceae</taxon>
        <taxon>Streptomyces</taxon>
        <taxon>Streptomyces aurantiacus group</taxon>
    </lineage>
</organism>
<dbReference type="KEGG" id="sgm:GCM10017557_14440"/>
<feature type="region of interest" description="Disordered" evidence="1">
    <location>
        <begin position="33"/>
        <end position="78"/>
    </location>
</feature>
<proteinExistence type="predicted"/>
<protein>
    <submittedName>
        <fullName evidence="2">Uncharacterized protein</fullName>
    </submittedName>
</protein>
<dbReference type="AlphaFoldDB" id="A0A7G1P0K3"/>
<reference evidence="2 3" key="1">
    <citation type="journal article" date="2014" name="Int. J. Syst. Evol. Microbiol.">
        <title>Complete genome sequence of Corynebacterium casei LMG S-19264T (=DSM 44701T), isolated from a smear-ripened cheese.</title>
        <authorList>
            <consortium name="US DOE Joint Genome Institute (JGI-PGF)"/>
            <person name="Walter F."/>
            <person name="Albersmeier A."/>
            <person name="Kalinowski J."/>
            <person name="Ruckert C."/>
        </authorList>
    </citation>
    <scope>NUCLEOTIDE SEQUENCE [LARGE SCALE GENOMIC DNA]</scope>
    <source>
        <strain evidence="2 3">JCM 4677</strain>
    </source>
</reference>
<name>A0A7G1P0K3_9ACTN</name>
<evidence type="ECO:0000313" key="3">
    <source>
        <dbReference type="Proteomes" id="UP000516444"/>
    </source>
</evidence>
<evidence type="ECO:0000256" key="1">
    <source>
        <dbReference type="SAM" id="MobiDB-lite"/>
    </source>
</evidence>